<feature type="domain" description="N-acetyltransferase" evidence="1">
    <location>
        <begin position="99"/>
        <end position="228"/>
    </location>
</feature>
<dbReference type="PANTHER" id="PTHR42791:SF1">
    <property type="entry name" value="N-ACETYLTRANSFERASE DOMAIN-CONTAINING PROTEIN"/>
    <property type="match status" value="1"/>
</dbReference>
<dbReference type="EMBL" id="CDHN01000004">
    <property type="protein sequence ID" value="CEJ91533.1"/>
    <property type="molecule type" value="Genomic_DNA"/>
</dbReference>
<dbReference type="PROSITE" id="PS51186">
    <property type="entry name" value="GNAT"/>
    <property type="match status" value="1"/>
</dbReference>
<sequence>MTTQLVYRTAVPEDLPSIAQHICDSPDDGTIWQRPTTIGDSRWLYCVMLDWMASCFLDPGKMIRVAVVPVTVEAAAAGARDEVIGVAIWIQRILKDGNIVVRQWRPQEDKLVVTAILEEAKQLFHAKHPNPPEPPSITSHVEALARSRKAMPPSLSTSSPSLHLYGIGVSPSHRRQGVARTLIRWGQDHNEIMYVTGESGGLNLYRACGFSIIRDTQIWLDIFGKEISAEAVEKGDEGWKRDKGGCSMAEAVWVPEGKEVEIRGTVYTASG</sequence>
<reference evidence="2 3" key="1">
    <citation type="journal article" date="2015" name="Genome Announc.">
        <title>Draft Genome Sequence and Gene Annotation of the Entomopathogenic Fungus Verticillium hemipterigenum.</title>
        <authorList>
            <person name="Horn F."/>
            <person name="Habel A."/>
            <person name="Scharf D.H."/>
            <person name="Dworschak J."/>
            <person name="Brakhage A.A."/>
            <person name="Guthke R."/>
            <person name="Hertweck C."/>
            <person name="Linde J."/>
        </authorList>
    </citation>
    <scope>NUCLEOTIDE SEQUENCE [LARGE SCALE GENOMIC DNA]</scope>
</reference>
<dbReference type="Gene3D" id="3.40.630.30">
    <property type="match status" value="1"/>
</dbReference>
<dbReference type="GO" id="GO:0016747">
    <property type="term" value="F:acyltransferase activity, transferring groups other than amino-acyl groups"/>
    <property type="evidence" value="ECO:0007669"/>
    <property type="project" value="InterPro"/>
</dbReference>
<dbReference type="AlphaFoldDB" id="A0A0A1TL96"/>
<dbReference type="InterPro" id="IPR052523">
    <property type="entry name" value="Trichothecene_AcTrans"/>
</dbReference>
<proteinExistence type="predicted"/>
<dbReference type="PANTHER" id="PTHR42791">
    <property type="entry name" value="GNAT FAMILY ACETYLTRANSFERASE"/>
    <property type="match status" value="1"/>
</dbReference>
<name>A0A0A1TL96_9HYPO</name>
<dbReference type="Proteomes" id="UP000039046">
    <property type="component" value="Unassembled WGS sequence"/>
</dbReference>
<dbReference type="OrthoDB" id="2744543at2759"/>
<dbReference type="InterPro" id="IPR000182">
    <property type="entry name" value="GNAT_dom"/>
</dbReference>
<organism evidence="2 3">
    <name type="scientific">[Torrubiella] hemipterigena</name>
    <dbReference type="NCBI Taxonomy" id="1531966"/>
    <lineage>
        <taxon>Eukaryota</taxon>
        <taxon>Fungi</taxon>
        <taxon>Dikarya</taxon>
        <taxon>Ascomycota</taxon>
        <taxon>Pezizomycotina</taxon>
        <taxon>Sordariomycetes</taxon>
        <taxon>Hypocreomycetidae</taxon>
        <taxon>Hypocreales</taxon>
        <taxon>Clavicipitaceae</taxon>
        <taxon>Clavicipitaceae incertae sedis</taxon>
        <taxon>'Torrubiella' clade</taxon>
    </lineage>
</organism>
<dbReference type="SUPFAM" id="SSF55729">
    <property type="entry name" value="Acyl-CoA N-acyltransferases (Nat)"/>
    <property type="match status" value="1"/>
</dbReference>
<dbReference type="InterPro" id="IPR016181">
    <property type="entry name" value="Acyl_CoA_acyltransferase"/>
</dbReference>
<evidence type="ECO:0000313" key="2">
    <source>
        <dbReference type="EMBL" id="CEJ91533.1"/>
    </source>
</evidence>
<keyword evidence="3" id="KW-1185">Reference proteome</keyword>
<dbReference type="Pfam" id="PF00583">
    <property type="entry name" value="Acetyltransf_1"/>
    <property type="match status" value="1"/>
</dbReference>
<gene>
    <name evidence="2" type="ORF">VHEMI07235</name>
</gene>
<dbReference type="HOGENOM" id="CLU_1085929_0_0_1"/>
<protein>
    <recommendedName>
        <fullName evidence="1">N-acetyltransferase domain-containing protein</fullName>
    </recommendedName>
</protein>
<evidence type="ECO:0000313" key="3">
    <source>
        <dbReference type="Proteomes" id="UP000039046"/>
    </source>
</evidence>
<evidence type="ECO:0000259" key="1">
    <source>
        <dbReference type="PROSITE" id="PS51186"/>
    </source>
</evidence>
<accession>A0A0A1TL96</accession>